<dbReference type="GO" id="GO:0001227">
    <property type="term" value="F:DNA-binding transcription repressor activity, RNA polymerase II-specific"/>
    <property type="evidence" value="ECO:0007669"/>
    <property type="project" value="TreeGrafter"/>
</dbReference>
<dbReference type="SMART" id="SM00355">
    <property type="entry name" value="ZnF_C2H2"/>
    <property type="match status" value="10"/>
</dbReference>
<dbReference type="SUPFAM" id="SSF57667">
    <property type="entry name" value="beta-beta-alpha zinc fingers"/>
    <property type="match status" value="5"/>
</dbReference>
<dbReference type="FunFam" id="3.30.160.60:FF:002061">
    <property type="entry name" value="Uncharacterized protein"/>
    <property type="match status" value="1"/>
</dbReference>
<dbReference type="InterPro" id="IPR013087">
    <property type="entry name" value="Znf_C2H2_type"/>
</dbReference>
<feature type="non-terminal residue" evidence="11">
    <location>
        <position position="1"/>
    </location>
</feature>
<dbReference type="PROSITE" id="PS00028">
    <property type="entry name" value="ZINC_FINGER_C2H2_1"/>
    <property type="match status" value="8"/>
</dbReference>
<keyword evidence="2" id="KW-0479">Metal-binding</keyword>
<dbReference type="OrthoDB" id="654211at2759"/>
<evidence type="ECO:0000313" key="12">
    <source>
        <dbReference type="Proteomes" id="UP000749559"/>
    </source>
</evidence>
<evidence type="ECO:0000256" key="3">
    <source>
        <dbReference type="ARBA" id="ARBA00022737"/>
    </source>
</evidence>
<dbReference type="Proteomes" id="UP000749559">
    <property type="component" value="Unassembled WGS sequence"/>
</dbReference>
<sequence length="329" mass="37589">VNGGLFFLTEQILIVDAKGRLVYHCQHCSEEIQHRQSFLKHIKTHEGKIFKCKVCDSTWKNLWNFTGHVYSHTTDSPEYMCNICGKIIKGAQYKLTEHIARLHSDDKEKQFSCSKCSKSFHKEGRLVRHMLIHAEKTQECSICGAMFALKENLKSHIALVHNGKKSYICAACGACFGYKRTLQSHYLRNPHCAGKALVQLPDFNCKVCNKSFFSKHGLDHHEAMVHSETPALFKCALTPCTKTFKVESDLKKHIRRAHIKPHLCSICGKSFGEKSDLLHHTNIHTGERPFKCDVCEKGFANHGSLFKHKQLHTIRAKSDPFQYTWPISP</sequence>
<feature type="domain" description="C2H2-type" evidence="10">
    <location>
        <begin position="111"/>
        <end position="138"/>
    </location>
</feature>
<keyword evidence="4 9" id="KW-0863">Zinc-finger</keyword>
<proteinExistence type="predicted"/>
<evidence type="ECO:0000256" key="9">
    <source>
        <dbReference type="PROSITE-ProRule" id="PRU00042"/>
    </source>
</evidence>
<dbReference type="EMBL" id="CAIIXF020000008">
    <property type="protein sequence ID" value="CAH1792427.1"/>
    <property type="molecule type" value="Genomic_DNA"/>
</dbReference>
<feature type="domain" description="C2H2-type" evidence="10">
    <location>
        <begin position="203"/>
        <end position="231"/>
    </location>
</feature>
<keyword evidence="3" id="KW-0677">Repeat</keyword>
<evidence type="ECO:0000256" key="2">
    <source>
        <dbReference type="ARBA" id="ARBA00022723"/>
    </source>
</evidence>
<dbReference type="FunFam" id="3.30.160.60:FF:000110">
    <property type="entry name" value="Zinc finger protein-like"/>
    <property type="match status" value="1"/>
</dbReference>
<feature type="domain" description="C2H2-type" evidence="10">
    <location>
        <begin position="50"/>
        <end position="77"/>
    </location>
</feature>
<evidence type="ECO:0000256" key="4">
    <source>
        <dbReference type="ARBA" id="ARBA00022771"/>
    </source>
</evidence>
<evidence type="ECO:0000256" key="7">
    <source>
        <dbReference type="ARBA" id="ARBA00023163"/>
    </source>
</evidence>
<evidence type="ECO:0000256" key="5">
    <source>
        <dbReference type="ARBA" id="ARBA00022833"/>
    </source>
</evidence>
<keyword evidence="8" id="KW-0539">Nucleus</keyword>
<dbReference type="AlphaFoldDB" id="A0A8S4PFW4"/>
<dbReference type="PANTHER" id="PTHR24399">
    <property type="entry name" value="ZINC FINGER AND BTB DOMAIN-CONTAINING"/>
    <property type="match status" value="1"/>
</dbReference>
<keyword evidence="6" id="KW-0805">Transcription regulation</keyword>
<dbReference type="GO" id="GO:0000978">
    <property type="term" value="F:RNA polymerase II cis-regulatory region sequence-specific DNA binding"/>
    <property type="evidence" value="ECO:0007669"/>
    <property type="project" value="TreeGrafter"/>
</dbReference>
<dbReference type="GO" id="GO:0005654">
    <property type="term" value="C:nucleoplasm"/>
    <property type="evidence" value="ECO:0007669"/>
    <property type="project" value="TreeGrafter"/>
</dbReference>
<gene>
    <name evidence="11" type="ORF">OFUS_LOCUS17389</name>
</gene>
<evidence type="ECO:0000256" key="6">
    <source>
        <dbReference type="ARBA" id="ARBA00023015"/>
    </source>
</evidence>
<feature type="domain" description="C2H2-type" evidence="10">
    <location>
        <begin position="138"/>
        <end position="166"/>
    </location>
</feature>
<protein>
    <recommendedName>
        <fullName evidence="10">C2H2-type domain-containing protein</fullName>
    </recommendedName>
</protein>
<evidence type="ECO:0000256" key="1">
    <source>
        <dbReference type="ARBA" id="ARBA00004123"/>
    </source>
</evidence>
<keyword evidence="12" id="KW-1185">Reference proteome</keyword>
<evidence type="ECO:0000259" key="10">
    <source>
        <dbReference type="PROSITE" id="PS50157"/>
    </source>
</evidence>
<comment type="caution">
    <text evidence="11">The sequence shown here is derived from an EMBL/GenBank/DDBJ whole genome shotgun (WGS) entry which is preliminary data.</text>
</comment>
<dbReference type="GO" id="GO:0008270">
    <property type="term" value="F:zinc ion binding"/>
    <property type="evidence" value="ECO:0007669"/>
    <property type="project" value="UniProtKB-KW"/>
</dbReference>
<dbReference type="Pfam" id="PF00096">
    <property type="entry name" value="zf-C2H2"/>
    <property type="match status" value="5"/>
</dbReference>
<dbReference type="Gene3D" id="3.30.160.60">
    <property type="entry name" value="Classic Zinc Finger"/>
    <property type="match status" value="6"/>
</dbReference>
<feature type="domain" description="C2H2-type" evidence="10">
    <location>
        <begin position="290"/>
        <end position="313"/>
    </location>
</feature>
<dbReference type="InterPro" id="IPR036236">
    <property type="entry name" value="Znf_C2H2_sf"/>
</dbReference>
<dbReference type="PANTHER" id="PTHR24399:SF23">
    <property type="entry name" value="C2H2-TYPE DOMAIN-CONTAINING PROTEIN"/>
    <property type="match status" value="1"/>
</dbReference>
<feature type="domain" description="C2H2-type" evidence="10">
    <location>
        <begin position="233"/>
        <end position="258"/>
    </location>
</feature>
<reference evidence="11" key="1">
    <citation type="submission" date="2022-03" db="EMBL/GenBank/DDBJ databases">
        <authorList>
            <person name="Martin C."/>
        </authorList>
    </citation>
    <scope>NUCLEOTIDE SEQUENCE</scope>
</reference>
<dbReference type="FunFam" id="3.30.160.60:FF:001049">
    <property type="entry name" value="zinc finger protein 319"/>
    <property type="match status" value="1"/>
</dbReference>
<keyword evidence="5" id="KW-0862">Zinc</keyword>
<accession>A0A8S4PFW4</accession>
<evidence type="ECO:0000313" key="11">
    <source>
        <dbReference type="EMBL" id="CAH1792427.1"/>
    </source>
</evidence>
<organism evidence="11 12">
    <name type="scientific">Owenia fusiformis</name>
    <name type="common">Polychaete worm</name>
    <dbReference type="NCBI Taxonomy" id="6347"/>
    <lineage>
        <taxon>Eukaryota</taxon>
        <taxon>Metazoa</taxon>
        <taxon>Spiralia</taxon>
        <taxon>Lophotrochozoa</taxon>
        <taxon>Annelida</taxon>
        <taxon>Polychaeta</taxon>
        <taxon>Sedentaria</taxon>
        <taxon>Canalipalpata</taxon>
        <taxon>Sabellida</taxon>
        <taxon>Oweniida</taxon>
        <taxon>Oweniidae</taxon>
        <taxon>Owenia</taxon>
    </lineage>
</organism>
<feature type="domain" description="C2H2-type" evidence="10">
    <location>
        <begin position="167"/>
        <end position="196"/>
    </location>
</feature>
<name>A0A8S4PFW4_OWEFU</name>
<dbReference type="PROSITE" id="PS50157">
    <property type="entry name" value="ZINC_FINGER_C2H2_2"/>
    <property type="match status" value="9"/>
</dbReference>
<evidence type="ECO:0000256" key="8">
    <source>
        <dbReference type="ARBA" id="ARBA00023242"/>
    </source>
</evidence>
<feature type="domain" description="C2H2-type" evidence="10">
    <location>
        <begin position="23"/>
        <end position="48"/>
    </location>
</feature>
<feature type="domain" description="C2H2-type" evidence="10">
    <location>
        <begin position="262"/>
        <end position="289"/>
    </location>
</feature>
<keyword evidence="7" id="KW-0804">Transcription</keyword>
<comment type="subcellular location">
    <subcellularLocation>
        <location evidence="1">Nucleus</location>
    </subcellularLocation>
</comment>